<evidence type="ECO:0000313" key="1">
    <source>
        <dbReference type="EMBL" id="CAG8796213.1"/>
    </source>
</evidence>
<dbReference type="EMBL" id="CAJVQC010056244">
    <property type="protein sequence ID" value="CAG8796213.1"/>
    <property type="molecule type" value="Genomic_DNA"/>
</dbReference>
<feature type="non-terminal residue" evidence="1">
    <location>
        <position position="1"/>
    </location>
</feature>
<reference evidence="1" key="1">
    <citation type="submission" date="2021-06" db="EMBL/GenBank/DDBJ databases">
        <authorList>
            <person name="Kallberg Y."/>
            <person name="Tangrot J."/>
            <person name="Rosling A."/>
        </authorList>
    </citation>
    <scope>NUCLEOTIDE SEQUENCE</scope>
    <source>
        <strain evidence="1">MA461A</strain>
    </source>
</reference>
<evidence type="ECO:0000313" key="2">
    <source>
        <dbReference type="Proteomes" id="UP000789920"/>
    </source>
</evidence>
<keyword evidence="2" id="KW-1185">Reference proteome</keyword>
<protein>
    <submittedName>
        <fullName evidence="1">8392_t:CDS:1</fullName>
    </submittedName>
</protein>
<proteinExistence type="predicted"/>
<organism evidence="1 2">
    <name type="scientific">Racocetra persica</name>
    <dbReference type="NCBI Taxonomy" id="160502"/>
    <lineage>
        <taxon>Eukaryota</taxon>
        <taxon>Fungi</taxon>
        <taxon>Fungi incertae sedis</taxon>
        <taxon>Mucoromycota</taxon>
        <taxon>Glomeromycotina</taxon>
        <taxon>Glomeromycetes</taxon>
        <taxon>Diversisporales</taxon>
        <taxon>Gigasporaceae</taxon>
        <taxon>Racocetra</taxon>
    </lineage>
</organism>
<accession>A0ACA9RIR8</accession>
<sequence>QHEESSVTNSFDIVDSDITKLVKKYLTFEDNGLEEFNNIYTAQTESIEHYKNNENSSPIFISEDIPDSVRFNIWDEVECYFNEYRARNRFAVTKYQIE</sequence>
<name>A0ACA9RIR8_9GLOM</name>
<comment type="caution">
    <text evidence="1">The sequence shown here is derived from an EMBL/GenBank/DDBJ whole genome shotgun (WGS) entry which is preliminary data.</text>
</comment>
<dbReference type="Proteomes" id="UP000789920">
    <property type="component" value="Unassembled WGS sequence"/>
</dbReference>
<gene>
    <name evidence="1" type="ORF">RPERSI_LOCUS20113</name>
</gene>